<dbReference type="CDD" id="cd00347">
    <property type="entry name" value="Flavin_utilizing_monoxygenases"/>
    <property type="match status" value="1"/>
</dbReference>
<dbReference type="PANTHER" id="PTHR30137:SF6">
    <property type="entry name" value="LUCIFERASE-LIKE MONOOXYGENASE"/>
    <property type="match status" value="1"/>
</dbReference>
<organism evidence="3 4">
    <name type="scientific">Aerococcus viridans</name>
    <dbReference type="NCBI Taxonomy" id="1377"/>
    <lineage>
        <taxon>Bacteria</taxon>
        <taxon>Bacillati</taxon>
        <taxon>Bacillota</taxon>
        <taxon>Bacilli</taxon>
        <taxon>Lactobacillales</taxon>
        <taxon>Aerococcaceae</taxon>
        <taxon>Aerococcus</taxon>
    </lineage>
</organism>
<dbReference type="Pfam" id="PF00296">
    <property type="entry name" value="Bac_luciferase"/>
    <property type="match status" value="1"/>
</dbReference>
<feature type="domain" description="Luciferase-like" evidence="2">
    <location>
        <begin position="66"/>
        <end position="283"/>
    </location>
</feature>
<dbReference type="InterPro" id="IPR050766">
    <property type="entry name" value="Bact_Lucif_Oxidored"/>
</dbReference>
<evidence type="ECO:0000313" key="4">
    <source>
        <dbReference type="Proteomes" id="UP000192813"/>
    </source>
</evidence>
<sequence length="383" mass="43094">MDKNKLCKHLNSLYDIMIIVEKASPVICGYNCKLVILQFIKVKEYSCMTNTVKWNVLDFVVRDKGKSDREAYADTLALVKTAEDLGYHRFWFAEHHSLAAYPSAAPEILMTHFLSQTKRLKFGSGGVMLPHYAPLKVAEVFATIAHLYPGRVDLGMGNNPGRQAVREALDNNLKGYRDNEEAMGEVRDFLTQTASSYGDVQVYPRAETPPTLWTLSASEESAYKAARLGIGYVYSLLFNQDEDAIEVAGRIAKIYRDNFQASATLAKPQFMVSAFIAVVPEGTDIKPLQRAFDLWILGKKDYSEFDHLPTIDEAANYKFTQPDLVKIARNRKKLITGDIRQVKIQIDRIIDVTAADEFMVIPTVPGIESRQEHLALIAQAFDI</sequence>
<accession>A0A2J9PNY0</accession>
<comment type="similarity">
    <text evidence="1">To bacterial alkanal monooxygenase alpha and beta chains.</text>
</comment>
<comment type="caution">
    <text evidence="3">The sequence shown here is derived from an EMBL/GenBank/DDBJ whole genome shotgun (WGS) entry which is preliminary data.</text>
</comment>
<dbReference type="GO" id="GO:0016705">
    <property type="term" value="F:oxidoreductase activity, acting on paired donors, with incorporation or reduction of molecular oxygen"/>
    <property type="evidence" value="ECO:0007669"/>
    <property type="project" value="InterPro"/>
</dbReference>
<dbReference type="InterPro" id="IPR036661">
    <property type="entry name" value="Luciferase-like_sf"/>
</dbReference>
<dbReference type="AlphaFoldDB" id="A0A2J9PNY0"/>
<dbReference type="Proteomes" id="UP000192813">
    <property type="component" value="Unassembled WGS sequence"/>
</dbReference>
<dbReference type="Gene3D" id="3.20.20.30">
    <property type="entry name" value="Luciferase-like domain"/>
    <property type="match status" value="1"/>
</dbReference>
<reference evidence="4" key="1">
    <citation type="submission" date="2017-12" db="EMBL/GenBank/DDBJ databases">
        <title>FDA dAtabase for Regulatory Grade micrObial Sequences (FDA-ARGOS): Supporting development and validation of Infectious Disease Dx tests.</title>
        <authorList>
            <person name="Hoffmann M."/>
            <person name="Allard M."/>
            <person name="Evans P."/>
            <person name="Brown E."/>
            <person name="Tallon L."/>
            <person name="Sadzewicz L."/>
            <person name="Sengamalay N."/>
            <person name="Ott S."/>
            <person name="Godinez A."/>
            <person name="Nagaraj S."/>
            <person name="Vavikolanu K."/>
            <person name="Aluvathingal J."/>
            <person name="Nadendla S."/>
            <person name="Sichtig H."/>
        </authorList>
    </citation>
    <scope>NUCLEOTIDE SEQUENCE [LARGE SCALE GENOMIC DNA]</scope>
    <source>
        <strain evidence="4">FDAARGOS_249</strain>
    </source>
</reference>
<dbReference type="EMBL" id="NBTM02000001">
    <property type="protein sequence ID" value="PNL91751.1"/>
    <property type="molecule type" value="Genomic_DNA"/>
</dbReference>
<gene>
    <name evidence="3" type="ORF">A6J77_005750</name>
</gene>
<dbReference type="SUPFAM" id="SSF51679">
    <property type="entry name" value="Bacterial luciferase-like"/>
    <property type="match status" value="1"/>
</dbReference>
<evidence type="ECO:0000259" key="2">
    <source>
        <dbReference type="Pfam" id="PF00296"/>
    </source>
</evidence>
<dbReference type="PANTHER" id="PTHR30137">
    <property type="entry name" value="LUCIFERASE-LIKE MONOOXYGENASE"/>
    <property type="match status" value="1"/>
</dbReference>
<evidence type="ECO:0000313" key="3">
    <source>
        <dbReference type="EMBL" id="PNL91751.1"/>
    </source>
</evidence>
<proteinExistence type="predicted"/>
<name>A0A2J9PNY0_9LACT</name>
<evidence type="ECO:0000256" key="1">
    <source>
        <dbReference type="ARBA" id="ARBA00007789"/>
    </source>
</evidence>
<dbReference type="InterPro" id="IPR011251">
    <property type="entry name" value="Luciferase-like_dom"/>
</dbReference>
<dbReference type="GO" id="GO:0005829">
    <property type="term" value="C:cytosol"/>
    <property type="evidence" value="ECO:0007669"/>
    <property type="project" value="TreeGrafter"/>
</dbReference>
<dbReference type="NCBIfam" id="TIGR03558">
    <property type="entry name" value="oxido_grp_1"/>
    <property type="match status" value="1"/>
</dbReference>
<dbReference type="InterPro" id="IPR019949">
    <property type="entry name" value="CmoO-like"/>
</dbReference>
<protein>
    <submittedName>
        <fullName evidence="3">LLM class flavin-dependent oxidoreductase</fullName>
    </submittedName>
</protein>